<accession>A0A5J4UI41</accession>
<evidence type="ECO:0000313" key="1">
    <source>
        <dbReference type="EMBL" id="KAA6370378.1"/>
    </source>
</evidence>
<organism evidence="1 2">
    <name type="scientific">Streblomastix strix</name>
    <dbReference type="NCBI Taxonomy" id="222440"/>
    <lineage>
        <taxon>Eukaryota</taxon>
        <taxon>Metamonada</taxon>
        <taxon>Preaxostyla</taxon>
        <taxon>Oxymonadida</taxon>
        <taxon>Streblomastigidae</taxon>
        <taxon>Streblomastix</taxon>
    </lineage>
</organism>
<comment type="caution">
    <text evidence="1">The sequence shown here is derived from an EMBL/GenBank/DDBJ whole genome shotgun (WGS) entry which is preliminary data.</text>
</comment>
<protein>
    <submittedName>
        <fullName evidence="1">Uncharacterized protein</fullName>
    </submittedName>
</protein>
<name>A0A5J4UI41_9EUKA</name>
<proteinExistence type="predicted"/>
<sequence length="77" mass="9012">MGAGVFGGKAFVLDDIMMDCYLKLCYLKLYPSQRNDVTDEYSEGNILEQELKLIQRMICVIRRIERVDQYRVIVCDI</sequence>
<dbReference type="AlphaFoldDB" id="A0A5J4UI41"/>
<gene>
    <name evidence="1" type="ORF">EZS28_034095</name>
</gene>
<reference evidence="1 2" key="1">
    <citation type="submission" date="2019-03" db="EMBL/GenBank/DDBJ databases">
        <title>Single cell metagenomics reveals metabolic interactions within the superorganism composed of flagellate Streblomastix strix and complex community of Bacteroidetes bacteria on its surface.</title>
        <authorList>
            <person name="Treitli S.C."/>
            <person name="Kolisko M."/>
            <person name="Husnik F."/>
            <person name="Keeling P."/>
            <person name="Hampl V."/>
        </authorList>
    </citation>
    <scope>NUCLEOTIDE SEQUENCE [LARGE SCALE GENOMIC DNA]</scope>
    <source>
        <strain evidence="1">ST1C</strain>
    </source>
</reference>
<dbReference type="Proteomes" id="UP000324800">
    <property type="component" value="Unassembled WGS sequence"/>
</dbReference>
<dbReference type="EMBL" id="SNRW01015441">
    <property type="protein sequence ID" value="KAA6370378.1"/>
    <property type="molecule type" value="Genomic_DNA"/>
</dbReference>
<evidence type="ECO:0000313" key="2">
    <source>
        <dbReference type="Proteomes" id="UP000324800"/>
    </source>
</evidence>